<feature type="region of interest" description="Disordered" evidence="2">
    <location>
        <begin position="1"/>
        <end position="56"/>
    </location>
</feature>
<feature type="coiled-coil region" evidence="1">
    <location>
        <begin position="155"/>
        <end position="191"/>
    </location>
</feature>
<reference evidence="3 4" key="1">
    <citation type="journal article" date="2010" name="Nature">
        <title>The Ectocarpus genome and the independent evolution of multicellularity in brown algae.</title>
        <authorList>
            <person name="Cock J.M."/>
            <person name="Sterck L."/>
            <person name="Rouze P."/>
            <person name="Scornet D."/>
            <person name="Allen A.E."/>
            <person name="Amoutzias G."/>
            <person name="Anthouard V."/>
            <person name="Artiguenave F."/>
            <person name="Aury J.M."/>
            <person name="Badger J.H."/>
            <person name="Beszteri B."/>
            <person name="Billiau K."/>
            <person name="Bonnet E."/>
            <person name="Bothwell J.H."/>
            <person name="Bowler C."/>
            <person name="Boyen C."/>
            <person name="Brownlee C."/>
            <person name="Carrano C.J."/>
            <person name="Charrier B."/>
            <person name="Cho G.Y."/>
            <person name="Coelho S.M."/>
            <person name="Collen J."/>
            <person name="Corre E."/>
            <person name="Da Silva C."/>
            <person name="Delage L."/>
            <person name="Delaroque N."/>
            <person name="Dittami S.M."/>
            <person name="Doulbeau S."/>
            <person name="Elias M."/>
            <person name="Farnham G."/>
            <person name="Gachon C.M."/>
            <person name="Gschloessl B."/>
            <person name="Heesch S."/>
            <person name="Jabbari K."/>
            <person name="Jubin C."/>
            <person name="Kawai H."/>
            <person name="Kimura K."/>
            <person name="Kloareg B."/>
            <person name="Kupper F.C."/>
            <person name="Lang D."/>
            <person name="Le Bail A."/>
            <person name="Leblanc C."/>
            <person name="Lerouge P."/>
            <person name="Lohr M."/>
            <person name="Lopez P.J."/>
            <person name="Martens C."/>
            <person name="Maumus F."/>
            <person name="Michel G."/>
            <person name="Miranda-Saavedra D."/>
            <person name="Morales J."/>
            <person name="Moreau H."/>
            <person name="Motomura T."/>
            <person name="Nagasato C."/>
            <person name="Napoli C.A."/>
            <person name="Nelson D.R."/>
            <person name="Nyvall-Collen P."/>
            <person name="Peters A.F."/>
            <person name="Pommier C."/>
            <person name="Potin P."/>
            <person name="Poulain J."/>
            <person name="Quesneville H."/>
            <person name="Read B."/>
            <person name="Rensing S.A."/>
            <person name="Ritter A."/>
            <person name="Rousvoal S."/>
            <person name="Samanta M."/>
            <person name="Samson G."/>
            <person name="Schroeder D.C."/>
            <person name="Segurens B."/>
            <person name="Strittmatter M."/>
            <person name="Tonon T."/>
            <person name="Tregear J.W."/>
            <person name="Valentin K."/>
            <person name="von Dassow P."/>
            <person name="Yamagishi T."/>
            <person name="Van de Peer Y."/>
            <person name="Wincker P."/>
        </authorList>
    </citation>
    <scope>NUCLEOTIDE SEQUENCE [LARGE SCALE GENOMIC DNA]</scope>
    <source>
        <strain evidence="4">Ec32 / CCAP1310/4</strain>
    </source>
</reference>
<evidence type="ECO:0000256" key="2">
    <source>
        <dbReference type="SAM" id="MobiDB-lite"/>
    </source>
</evidence>
<gene>
    <name evidence="3" type="ORF">Esi_0034_0076</name>
</gene>
<feature type="compositionally biased region" description="Polar residues" evidence="2">
    <location>
        <begin position="1"/>
        <end position="11"/>
    </location>
</feature>
<protein>
    <submittedName>
        <fullName evidence="3">Uncharacterized protein</fullName>
    </submittedName>
</protein>
<keyword evidence="1" id="KW-0175">Coiled coil</keyword>
<keyword evidence="4" id="KW-1185">Reference proteome</keyword>
<dbReference type="EMBL" id="FN649750">
    <property type="protein sequence ID" value="CBJ26517.1"/>
    <property type="molecule type" value="Genomic_DNA"/>
</dbReference>
<dbReference type="Proteomes" id="UP000002630">
    <property type="component" value="Linkage Group LG25"/>
</dbReference>
<evidence type="ECO:0000256" key="1">
    <source>
        <dbReference type="SAM" id="Coils"/>
    </source>
</evidence>
<evidence type="ECO:0000313" key="3">
    <source>
        <dbReference type="EMBL" id="CBJ26517.1"/>
    </source>
</evidence>
<accession>D7FY78</accession>
<feature type="compositionally biased region" description="Basic and acidic residues" evidence="2">
    <location>
        <begin position="36"/>
        <end position="46"/>
    </location>
</feature>
<feature type="region of interest" description="Disordered" evidence="2">
    <location>
        <begin position="72"/>
        <end position="100"/>
    </location>
</feature>
<organism evidence="3 4">
    <name type="scientific">Ectocarpus siliculosus</name>
    <name type="common">Brown alga</name>
    <name type="synonym">Conferva siliculosa</name>
    <dbReference type="NCBI Taxonomy" id="2880"/>
    <lineage>
        <taxon>Eukaryota</taxon>
        <taxon>Sar</taxon>
        <taxon>Stramenopiles</taxon>
        <taxon>Ochrophyta</taxon>
        <taxon>PX clade</taxon>
        <taxon>Phaeophyceae</taxon>
        <taxon>Ectocarpales</taxon>
        <taxon>Ectocarpaceae</taxon>
        <taxon>Ectocarpus</taxon>
    </lineage>
</organism>
<sequence>MGQGSGEQHPNGQAGKVDAAPMEARSDSQPLTRRQAQRETAEDRAARRTPSQGTQARCLKVAVKMESAAHPVEAVQMANGTPRPVPPMRKPTWNPARRQQEAKNLQRRLKKAEKEGVILTRANRVDPNFRRRAAPGKGKGAIEAVRKYMANPENREEVNLRAQEKRKALSKAELEALRERKRLSLIRLRERKKDASKQGAHLYASWIPVYEKEMLRYH</sequence>
<proteinExistence type="predicted"/>
<dbReference type="AlphaFoldDB" id="D7FY78"/>
<dbReference type="EMBL" id="FN648531">
    <property type="protein sequence ID" value="CBJ26517.1"/>
    <property type="molecule type" value="Genomic_DNA"/>
</dbReference>
<dbReference type="InParanoid" id="D7FY78"/>
<name>D7FY78_ECTSI</name>
<evidence type="ECO:0000313" key="4">
    <source>
        <dbReference type="Proteomes" id="UP000002630"/>
    </source>
</evidence>